<feature type="transmembrane region" description="Helical" evidence="1">
    <location>
        <begin position="419"/>
        <end position="439"/>
    </location>
</feature>
<proteinExistence type="predicted"/>
<feature type="transmembrane region" description="Helical" evidence="1">
    <location>
        <begin position="199"/>
        <end position="222"/>
    </location>
</feature>
<evidence type="ECO:0000256" key="2">
    <source>
        <dbReference type="SAM" id="SignalP"/>
    </source>
</evidence>
<evidence type="ECO:0000313" key="3">
    <source>
        <dbReference type="EMBL" id="KAK0164968.1"/>
    </source>
</evidence>
<accession>A0AA39F8R3</accession>
<reference evidence="3" key="1">
    <citation type="journal article" date="2023" name="bioRxiv">
        <title>Scaffold-level genome assemblies of two parasitoid biocontrol wasps reveal the parthenogenesis mechanism and an associated novel virus.</title>
        <authorList>
            <person name="Inwood S."/>
            <person name="Skelly J."/>
            <person name="Guhlin J."/>
            <person name="Harrop T."/>
            <person name="Goldson S."/>
            <person name="Dearden P."/>
        </authorList>
    </citation>
    <scope>NUCLEOTIDE SEQUENCE</scope>
    <source>
        <strain evidence="3">Irish</strain>
        <tissue evidence="3">Whole body</tissue>
    </source>
</reference>
<keyword evidence="1" id="KW-0472">Membrane</keyword>
<keyword evidence="2" id="KW-0732">Signal</keyword>
<dbReference type="EMBL" id="JAQQBS010001422">
    <property type="protein sequence ID" value="KAK0164968.1"/>
    <property type="molecule type" value="Genomic_DNA"/>
</dbReference>
<name>A0AA39F8R3_9HYME</name>
<keyword evidence="1" id="KW-1133">Transmembrane helix</keyword>
<sequence>MKGALVLLVLCVVSATIANPLEKVEKISVIEQQTVTLTDRAKYEEELMRKLNNKCSQNDISSCVMLKLVTYMNKLLKKASIELTDDIEIRKTGQATEEVITYEAGRNNDDDSEFMELVSNKIYAFVKSRSIKWRVLPEDDVVVSASEDETGSLNLGLSLERADNSIVDGRGKKGSNLGPLLAAAVLKVGLIGALAFKGLALLVGKALLLSKIALLLASIIGLKKLFSHQKHVTYEVVAHPHHSSSHTYSAEHGHGGDSYSSGWARNFHGQTLPAEKQQRVAQELAYSAHDLGDFDRDPWRGIPMLCSTEDPQNISISCHGVRIVKRVIQQLLERASNVPSIEIINGIRLVDSIDGPTRRSRTLNNPILGFLEDREIRIRLSTLLPGNLDSYTKNNHSEARAPGGGFGGLGGGKKNGNSFLFLALMMGKMLGVMGFGALGLISMKALMASSLALMLSLIVAVKKYSSSSSSSTNDGGYHVVYAHEGHHEKRSNDNIEFSPYRGWINNHDNIKMVSTR</sequence>
<feature type="chain" id="PRO_5041392623" evidence="2">
    <location>
        <begin position="19"/>
        <end position="516"/>
    </location>
</feature>
<evidence type="ECO:0000256" key="1">
    <source>
        <dbReference type="SAM" id="Phobius"/>
    </source>
</evidence>
<dbReference type="AlphaFoldDB" id="A0AA39F8R3"/>
<evidence type="ECO:0000313" key="4">
    <source>
        <dbReference type="Proteomes" id="UP001168990"/>
    </source>
</evidence>
<comment type="caution">
    <text evidence="3">The sequence shown here is derived from an EMBL/GenBank/DDBJ whole genome shotgun (WGS) entry which is preliminary data.</text>
</comment>
<dbReference type="InterPro" id="IPR012464">
    <property type="entry name" value="DUF1676"/>
</dbReference>
<gene>
    <name evidence="3" type="ORF">PV328_003531</name>
</gene>
<dbReference type="PANTHER" id="PTHR21879:SF3">
    <property type="entry name" value="FI03378P"/>
    <property type="match status" value="1"/>
</dbReference>
<dbReference type="PANTHER" id="PTHR21879">
    <property type="entry name" value="FI03362P-RELATED-RELATED"/>
    <property type="match status" value="1"/>
</dbReference>
<dbReference type="Pfam" id="PF07898">
    <property type="entry name" value="DUF1676"/>
    <property type="match status" value="2"/>
</dbReference>
<reference evidence="3" key="2">
    <citation type="submission" date="2023-03" db="EMBL/GenBank/DDBJ databases">
        <authorList>
            <person name="Inwood S.N."/>
            <person name="Skelly J.G."/>
            <person name="Guhlin J."/>
            <person name="Harrop T.W.R."/>
            <person name="Goldson S.G."/>
            <person name="Dearden P.K."/>
        </authorList>
    </citation>
    <scope>NUCLEOTIDE SEQUENCE</scope>
    <source>
        <strain evidence="3">Irish</strain>
        <tissue evidence="3">Whole body</tissue>
    </source>
</reference>
<keyword evidence="1" id="KW-0812">Transmembrane</keyword>
<feature type="signal peptide" evidence="2">
    <location>
        <begin position="1"/>
        <end position="18"/>
    </location>
</feature>
<organism evidence="3 4">
    <name type="scientific">Microctonus aethiopoides</name>
    <dbReference type="NCBI Taxonomy" id="144406"/>
    <lineage>
        <taxon>Eukaryota</taxon>
        <taxon>Metazoa</taxon>
        <taxon>Ecdysozoa</taxon>
        <taxon>Arthropoda</taxon>
        <taxon>Hexapoda</taxon>
        <taxon>Insecta</taxon>
        <taxon>Pterygota</taxon>
        <taxon>Neoptera</taxon>
        <taxon>Endopterygota</taxon>
        <taxon>Hymenoptera</taxon>
        <taxon>Apocrita</taxon>
        <taxon>Ichneumonoidea</taxon>
        <taxon>Braconidae</taxon>
        <taxon>Euphorinae</taxon>
        <taxon>Microctonus</taxon>
    </lineage>
</organism>
<dbReference type="Proteomes" id="UP001168990">
    <property type="component" value="Unassembled WGS sequence"/>
</dbReference>
<dbReference type="GO" id="GO:0016020">
    <property type="term" value="C:membrane"/>
    <property type="evidence" value="ECO:0007669"/>
    <property type="project" value="TreeGrafter"/>
</dbReference>
<protein>
    <submittedName>
        <fullName evidence="3">Uncharacterized protein</fullName>
    </submittedName>
</protein>
<keyword evidence="4" id="KW-1185">Reference proteome</keyword>